<protein>
    <recommendedName>
        <fullName evidence="3">TATA-box binding</fullName>
    </recommendedName>
</protein>
<dbReference type="RefSeq" id="WP_153737579.1">
    <property type="nucleotide sequence ID" value="NZ_WJNG01000013.1"/>
</dbReference>
<comment type="caution">
    <text evidence="1">The sequence shown here is derived from an EMBL/GenBank/DDBJ whole genome shotgun (WGS) entry which is preliminary data.</text>
</comment>
<dbReference type="InterPro" id="IPR014794">
    <property type="entry name" value="DUF1779"/>
</dbReference>
<name>A0A6A8DE37_9BACI</name>
<reference evidence="1" key="1">
    <citation type="submission" date="2019-11" db="EMBL/GenBank/DDBJ databases">
        <authorList>
            <person name="Li J."/>
        </authorList>
    </citation>
    <scope>NUCLEOTIDE SEQUENCE</scope>
    <source>
        <strain evidence="1">B6B</strain>
    </source>
</reference>
<dbReference type="EMBL" id="WJNG01000013">
    <property type="protein sequence ID" value="MRH43955.1"/>
    <property type="molecule type" value="Genomic_DNA"/>
</dbReference>
<sequence length="246" mass="27809">MTANIISKKNSVLLGLFTFTLLISTYIPYSSASPTPLHEVDDMVSLLEQENLVLQEWEFITKEKVGRHMVSEIKRKIEIEFQGSSFKLEQTESAKKFTIEPHKNDSVNESFLLIVPTDINHDAELIYKLSGTIWDESIRSYYSSKLENIVNDIFSGKSTKFSCISGQTNDIISSVYLFDKIIEKLNVQPLDYIEEDNFAVLSGYTPHWKNVIPISDKPMNVQLAAREGLGGETTLTIGTPIIATEY</sequence>
<proteinExistence type="predicted"/>
<dbReference type="AlphaFoldDB" id="A0A6A8DE37"/>
<dbReference type="SUPFAM" id="SSF143842">
    <property type="entry name" value="YwmB-like"/>
    <property type="match status" value="1"/>
</dbReference>
<dbReference type="Gene3D" id="3.30.2030.10">
    <property type="entry name" value="YwmB-like"/>
    <property type="match status" value="1"/>
</dbReference>
<evidence type="ECO:0000313" key="1">
    <source>
        <dbReference type="EMBL" id="MRH43955.1"/>
    </source>
</evidence>
<organism evidence="1 2">
    <name type="scientific">Aquibacillus halophilus</name>
    <dbReference type="NCBI Taxonomy" id="930132"/>
    <lineage>
        <taxon>Bacteria</taxon>
        <taxon>Bacillati</taxon>
        <taxon>Bacillota</taxon>
        <taxon>Bacilli</taxon>
        <taxon>Bacillales</taxon>
        <taxon>Bacillaceae</taxon>
        <taxon>Aquibacillus</taxon>
    </lineage>
</organism>
<evidence type="ECO:0008006" key="3">
    <source>
        <dbReference type="Google" id="ProtNLM"/>
    </source>
</evidence>
<accession>A0A6A8DE37</accession>
<dbReference type="Pfam" id="PF08680">
    <property type="entry name" value="DUF1779"/>
    <property type="match status" value="1"/>
</dbReference>
<keyword evidence="2" id="KW-1185">Reference proteome</keyword>
<dbReference type="Proteomes" id="UP000799092">
    <property type="component" value="Unassembled WGS sequence"/>
</dbReference>
<evidence type="ECO:0000313" key="2">
    <source>
        <dbReference type="Proteomes" id="UP000799092"/>
    </source>
</evidence>
<gene>
    <name evidence="1" type="ORF">GH741_15030</name>
</gene>
<dbReference type="InterPro" id="IPR036209">
    <property type="entry name" value="YwmB-like_sf"/>
</dbReference>
<dbReference type="OrthoDB" id="2962597at2"/>
<dbReference type="Gene3D" id="3.30.360.40">
    <property type="entry name" value="YwmB-like"/>
    <property type="match status" value="1"/>
</dbReference>